<evidence type="ECO:0000313" key="5">
    <source>
        <dbReference type="Proteomes" id="UP001552299"/>
    </source>
</evidence>
<feature type="repeat" description="PPR" evidence="2">
    <location>
        <begin position="182"/>
        <end position="216"/>
    </location>
</feature>
<organism evidence="4 5">
    <name type="scientific">Dendrobium thyrsiflorum</name>
    <name type="common">Pinecone-like raceme dendrobium</name>
    <name type="synonym">Orchid</name>
    <dbReference type="NCBI Taxonomy" id="117978"/>
    <lineage>
        <taxon>Eukaryota</taxon>
        <taxon>Viridiplantae</taxon>
        <taxon>Streptophyta</taxon>
        <taxon>Embryophyta</taxon>
        <taxon>Tracheophyta</taxon>
        <taxon>Spermatophyta</taxon>
        <taxon>Magnoliopsida</taxon>
        <taxon>Liliopsida</taxon>
        <taxon>Asparagales</taxon>
        <taxon>Orchidaceae</taxon>
        <taxon>Epidendroideae</taxon>
        <taxon>Malaxideae</taxon>
        <taxon>Dendrobiinae</taxon>
        <taxon>Dendrobium</taxon>
    </lineage>
</organism>
<feature type="region of interest" description="Disordered" evidence="3">
    <location>
        <begin position="664"/>
        <end position="706"/>
    </location>
</feature>
<dbReference type="Pfam" id="PF01535">
    <property type="entry name" value="PPR"/>
    <property type="match status" value="4"/>
</dbReference>
<dbReference type="InterPro" id="IPR046848">
    <property type="entry name" value="E_motif"/>
</dbReference>
<dbReference type="InterPro" id="IPR011990">
    <property type="entry name" value="TPR-like_helical_dom_sf"/>
</dbReference>
<feature type="repeat" description="PPR" evidence="2">
    <location>
        <begin position="354"/>
        <end position="384"/>
    </location>
</feature>
<sequence length="706" mass="79403">MASMTLGTIRLFPTIDASKSMDLHSLFHHCASLRHLQQLHAQILIHGIHLSNLLGSKLADSYFASGHSHYARQVFDQMPTKNPQSWNTMLSGYLNTNTFSEILHLYQLYRAENQNTNSYSLVFIIRACTKLSLKEGKSIHSEAIKFGLETNTYVSPSLINMYHELGSLEDAEKVFKQAPLLNPTIWGLMMKGYSKASMDFEVVECFDKMKELRVQLNPCAAVCLARAFGNLAAAKQGRAIHALFIKSAVMASNVYLQTSLLDMYMKSGFIECAHKLFHELPCKDIVSWSTMVARLAQCGRGYESLLTFQGMLEESIIPNAVTLSSVLLACSHLGCLLQGKSTHGYILRLAIELDIVAHTALLDMYAKCGSIEMAYKVFGQMQQRNIFTWSAMIGGFGMHGMVSRVLDLFHQMRLVNVLPNSVTFVSLLSALSHSGSVQKGIECFKSMNRDYGLAATNEHYSCMVDLLGRAGLIEEAETLIKNMPIEPAASVWGALLGACRIHKHGELAEQVANKLFALDHDMSDTHVLLSNIYGASETWDMVKKTREKMNERGLQKTLGFSSIEIDKKVYIFGVCDTSKSWDSRIAGLWNDLSIHMKEINSIDFRSRENDVDELLENISLKDQMNEFLYESFAVGKKRRMTKVMRINEQVTRLHKTYSLMLQEKKAINRPKPGDKAGSEAQDRSQLPQSDKLRPFDFRYVPVSDES</sequence>
<dbReference type="Proteomes" id="UP001552299">
    <property type="component" value="Unassembled WGS sequence"/>
</dbReference>
<dbReference type="Gene3D" id="1.25.40.10">
    <property type="entry name" value="Tetratricopeptide repeat domain"/>
    <property type="match status" value="4"/>
</dbReference>
<dbReference type="Pfam" id="PF20431">
    <property type="entry name" value="E_motif"/>
    <property type="match status" value="1"/>
</dbReference>
<proteinExistence type="predicted"/>
<feature type="compositionally biased region" description="Basic and acidic residues" evidence="3">
    <location>
        <begin position="664"/>
        <end position="682"/>
    </location>
</feature>
<protein>
    <recommendedName>
        <fullName evidence="6">Pentatricopeptide repeat-containing protein</fullName>
    </recommendedName>
</protein>
<keyword evidence="1" id="KW-0677">Repeat</keyword>
<evidence type="ECO:0000256" key="2">
    <source>
        <dbReference type="PROSITE-ProRule" id="PRU00708"/>
    </source>
</evidence>
<dbReference type="PROSITE" id="PS51375">
    <property type="entry name" value="PPR"/>
    <property type="match status" value="4"/>
</dbReference>
<evidence type="ECO:0000256" key="1">
    <source>
        <dbReference type="ARBA" id="ARBA00022737"/>
    </source>
</evidence>
<dbReference type="Pfam" id="PF13041">
    <property type="entry name" value="PPR_2"/>
    <property type="match status" value="1"/>
</dbReference>
<keyword evidence="5" id="KW-1185">Reference proteome</keyword>
<name>A0ABD0UTI6_DENTH</name>
<feature type="repeat" description="PPR" evidence="2">
    <location>
        <begin position="284"/>
        <end position="318"/>
    </location>
</feature>
<evidence type="ECO:0008006" key="6">
    <source>
        <dbReference type="Google" id="ProtNLM"/>
    </source>
</evidence>
<reference evidence="4 5" key="1">
    <citation type="journal article" date="2024" name="Plant Biotechnol. J.">
        <title>Dendrobium thyrsiflorum genome and its molecular insights into genes involved in important horticultural traits.</title>
        <authorList>
            <person name="Chen B."/>
            <person name="Wang J.Y."/>
            <person name="Zheng P.J."/>
            <person name="Li K.L."/>
            <person name="Liang Y.M."/>
            <person name="Chen X.F."/>
            <person name="Zhang C."/>
            <person name="Zhao X."/>
            <person name="He X."/>
            <person name="Zhang G.Q."/>
            <person name="Liu Z.J."/>
            <person name="Xu Q."/>
        </authorList>
    </citation>
    <scope>NUCLEOTIDE SEQUENCE [LARGE SCALE GENOMIC DNA]</scope>
    <source>
        <strain evidence="4">GZMU011</strain>
    </source>
</reference>
<dbReference type="FunFam" id="1.25.40.10:FF:000090">
    <property type="entry name" value="Pentatricopeptide repeat-containing protein, chloroplastic"/>
    <property type="match status" value="1"/>
</dbReference>
<dbReference type="PANTHER" id="PTHR47926:SF344">
    <property type="entry name" value="OS07G0636900 PROTEIN"/>
    <property type="match status" value="1"/>
</dbReference>
<dbReference type="AlphaFoldDB" id="A0ABD0UTI6"/>
<dbReference type="PANTHER" id="PTHR47926">
    <property type="entry name" value="PENTATRICOPEPTIDE REPEAT-CONTAINING PROTEIN"/>
    <property type="match status" value="1"/>
</dbReference>
<dbReference type="InterPro" id="IPR046960">
    <property type="entry name" value="PPR_At4g14850-like_plant"/>
</dbReference>
<dbReference type="InterPro" id="IPR002885">
    <property type="entry name" value="PPR_rpt"/>
</dbReference>
<evidence type="ECO:0000313" key="4">
    <source>
        <dbReference type="EMBL" id="KAL0913701.1"/>
    </source>
</evidence>
<accession>A0ABD0UTI6</accession>
<evidence type="ECO:0000256" key="3">
    <source>
        <dbReference type="SAM" id="MobiDB-lite"/>
    </source>
</evidence>
<comment type="caution">
    <text evidence="4">The sequence shown here is derived from an EMBL/GenBank/DDBJ whole genome shotgun (WGS) entry which is preliminary data.</text>
</comment>
<dbReference type="NCBIfam" id="TIGR00756">
    <property type="entry name" value="PPR"/>
    <property type="match status" value="2"/>
</dbReference>
<feature type="repeat" description="PPR" evidence="2">
    <location>
        <begin position="385"/>
        <end position="419"/>
    </location>
</feature>
<gene>
    <name evidence="4" type="ORF">M5K25_017180</name>
</gene>
<dbReference type="EMBL" id="JANQDX010000013">
    <property type="protein sequence ID" value="KAL0913701.1"/>
    <property type="molecule type" value="Genomic_DNA"/>
</dbReference>